<dbReference type="CDD" id="cd12821">
    <property type="entry name" value="EcCorA_ZntB-like"/>
    <property type="match status" value="1"/>
</dbReference>
<evidence type="ECO:0000256" key="2">
    <source>
        <dbReference type="ARBA" id="ARBA00022692"/>
    </source>
</evidence>
<evidence type="ECO:0000313" key="6">
    <source>
        <dbReference type="EMBL" id="MDN7243245.1"/>
    </source>
</evidence>
<dbReference type="EMBL" id="JAUJWV010000003">
    <property type="protein sequence ID" value="MDN7243245.1"/>
    <property type="molecule type" value="Genomic_DNA"/>
</dbReference>
<keyword evidence="7" id="KW-1185">Reference proteome</keyword>
<evidence type="ECO:0000256" key="5">
    <source>
        <dbReference type="SAM" id="Phobius"/>
    </source>
</evidence>
<dbReference type="PANTHER" id="PTHR46494">
    <property type="entry name" value="CORA FAMILY METAL ION TRANSPORTER (EUROFUNG)"/>
    <property type="match status" value="1"/>
</dbReference>
<keyword evidence="2 5" id="KW-0812">Transmembrane</keyword>
<sequence length="313" mass="36287">MMPQHAFKDAIWQEGDLDELNFQTFMPTNKVMHSWIKECGEITVNVLHTETSNPGHEAIWGSLVFRQSQQQRSAKDVFHFYLSREALVTNELAFETDEDLDEEAILRQMQNASSSIELMMIMLGKMSNAILRKIDLFEERLHNLLWAIEEKNNRQTFEEIQSVRHEIFLWKHLVIGFLEIKMAIPEVFGKAVQEEPEFYRTSTRIDRCSMLVESYEDEINNLVDMENVLASYRGNEIAKTLTVLATLFTPLMAFGGLWGMNFINMPELQLSFGYPIALTIIITTTVVLYLYLKRRGWIGDVLKTADPKSKYNA</sequence>
<dbReference type="Proteomes" id="UP001172055">
    <property type="component" value="Unassembled WGS sequence"/>
</dbReference>
<dbReference type="SUPFAM" id="SSF144083">
    <property type="entry name" value="Magnesium transport protein CorA, transmembrane region"/>
    <property type="match status" value="1"/>
</dbReference>
<dbReference type="InterPro" id="IPR045863">
    <property type="entry name" value="CorA_TM1_TM2"/>
</dbReference>
<dbReference type="PANTHER" id="PTHR46494:SF2">
    <property type="entry name" value="MAGNESIUM TRANSPORT PROTEIN CORA"/>
    <property type="match status" value="1"/>
</dbReference>
<evidence type="ECO:0000256" key="1">
    <source>
        <dbReference type="ARBA" id="ARBA00004651"/>
    </source>
</evidence>
<proteinExistence type="predicted"/>
<dbReference type="Pfam" id="PF01544">
    <property type="entry name" value="CorA"/>
    <property type="match status" value="1"/>
</dbReference>
<feature type="transmembrane region" description="Helical" evidence="5">
    <location>
        <begin position="241"/>
        <end position="260"/>
    </location>
</feature>
<evidence type="ECO:0000256" key="4">
    <source>
        <dbReference type="ARBA" id="ARBA00023136"/>
    </source>
</evidence>
<keyword evidence="4 5" id="KW-0472">Membrane</keyword>
<keyword evidence="3 5" id="KW-1133">Transmembrane helix</keyword>
<gene>
    <name evidence="6" type="ORF">QWY14_15680</name>
</gene>
<comment type="subcellular location">
    <subcellularLocation>
        <location evidence="1">Cell membrane</location>
        <topology evidence="1">Multi-pass membrane protein</topology>
    </subcellularLocation>
</comment>
<accession>A0ABT8N6S1</accession>
<dbReference type="RefSeq" id="WP_300986980.1">
    <property type="nucleotide sequence ID" value="NZ_CP129236.1"/>
</dbReference>
<dbReference type="InterPro" id="IPR002523">
    <property type="entry name" value="MgTranspt_CorA/ZnTranspt_ZntB"/>
</dbReference>
<evidence type="ECO:0000313" key="7">
    <source>
        <dbReference type="Proteomes" id="UP001172055"/>
    </source>
</evidence>
<dbReference type="Gene3D" id="1.20.58.340">
    <property type="entry name" value="Magnesium transport protein CorA, transmembrane region"/>
    <property type="match status" value="1"/>
</dbReference>
<reference evidence="6 7" key="1">
    <citation type="submission" date="2023-06" db="EMBL/GenBank/DDBJ databases">
        <title>Novel species in genus Planococcus.</title>
        <authorList>
            <person name="Ning S."/>
        </authorList>
    </citation>
    <scope>NUCLEOTIDE SEQUENCE [LARGE SCALE GENOMIC DNA]</scope>
    <source>
        <strain evidence="6 7">N028</strain>
    </source>
</reference>
<comment type="caution">
    <text evidence="6">The sequence shown here is derived from an EMBL/GenBank/DDBJ whole genome shotgun (WGS) entry which is preliminary data.</text>
</comment>
<evidence type="ECO:0000256" key="3">
    <source>
        <dbReference type="ARBA" id="ARBA00022989"/>
    </source>
</evidence>
<protein>
    <submittedName>
        <fullName evidence="6">Magnesium transporter CorA family protein</fullName>
    </submittedName>
</protein>
<feature type="transmembrane region" description="Helical" evidence="5">
    <location>
        <begin position="272"/>
        <end position="292"/>
    </location>
</feature>
<name>A0ABT8N6S1_9BACL</name>
<organism evidence="6 7">
    <name type="scientific">Planococcus shixiaomingii</name>
    <dbReference type="NCBI Taxonomy" id="3058393"/>
    <lineage>
        <taxon>Bacteria</taxon>
        <taxon>Bacillati</taxon>
        <taxon>Bacillota</taxon>
        <taxon>Bacilli</taxon>
        <taxon>Bacillales</taxon>
        <taxon>Caryophanaceae</taxon>
        <taxon>Planococcus</taxon>
    </lineage>
</organism>